<dbReference type="KEGG" id="hdo:MUK72_17870"/>
<reference evidence="3" key="2">
    <citation type="submission" date="2022-04" db="EMBL/GenBank/DDBJ databases">
        <title>Sequencing and genomic assembly of Halococcus dombrowskii.</title>
        <authorList>
            <person name="Lim S.W."/>
            <person name="MacLea K.S."/>
        </authorList>
    </citation>
    <scope>NUCLEOTIDE SEQUENCE</scope>
    <source>
        <strain evidence="3">H4</strain>
        <plasmid evidence="3">unnamed3</plasmid>
    </source>
</reference>
<geneLocation type="plasmid" evidence="3 4">
    <name>unnamed3</name>
</geneLocation>
<reference evidence="2" key="3">
    <citation type="submission" date="2023-12" db="EMBL/GenBank/DDBJ databases">
        <authorList>
            <person name="Sun Q."/>
            <person name="Inoue M."/>
        </authorList>
    </citation>
    <scope>NUCLEOTIDE SEQUENCE</scope>
    <source>
        <strain evidence="2">JCM 12289</strain>
    </source>
</reference>
<evidence type="ECO:0000313" key="5">
    <source>
        <dbReference type="Proteomes" id="UP001500962"/>
    </source>
</evidence>
<dbReference type="RefSeq" id="WP_244706506.1">
    <property type="nucleotide sequence ID" value="NZ_BAAADN010000024.1"/>
</dbReference>
<reference evidence="2" key="1">
    <citation type="journal article" date="2014" name="Int. J. Syst. Evol. Microbiol.">
        <title>Complete genome sequence of Corynebacterium casei LMG S-19264T (=DSM 44701T), isolated from a smear-ripened cheese.</title>
        <authorList>
            <consortium name="US DOE Joint Genome Institute (JGI-PGF)"/>
            <person name="Walter F."/>
            <person name="Albersmeier A."/>
            <person name="Kalinowski J."/>
            <person name="Ruckert C."/>
        </authorList>
    </citation>
    <scope>NUCLEOTIDE SEQUENCE</scope>
    <source>
        <strain evidence="2">JCM 12289</strain>
    </source>
</reference>
<accession>A0AAV3SGI9</accession>
<evidence type="ECO:0000256" key="1">
    <source>
        <dbReference type="SAM" id="MobiDB-lite"/>
    </source>
</evidence>
<sequence>MTEATDADDSKETNDEQTGERCEWCKSISNVSRGFVHDVSDESWTDYDVLCRECFIEEASQ</sequence>
<dbReference type="AlphaFoldDB" id="A0AAV3SGI9"/>
<proteinExistence type="predicted"/>
<dbReference type="GeneID" id="71763756"/>
<keyword evidence="3" id="KW-0614">Plasmid</keyword>
<feature type="region of interest" description="Disordered" evidence="1">
    <location>
        <begin position="1"/>
        <end position="20"/>
    </location>
</feature>
<evidence type="ECO:0000313" key="3">
    <source>
        <dbReference type="EMBL" id="UOO97135.1"/>
    </source>
</evidence>
<feature type="compositionally biased region" description="Basic and acidic residues" evidence="1">
    <location>
        <begin position="8"/>
        <end position="20"/>
    </location>
</feature>
<evidence type="ECO:0000313" key="2">
    <source>
        <dbReference type="EMBL" id="GAA0460037.1"/>
    </source>
</evidence>
<name>A0AAV3SGI9_HALDO</name>
<keyword evidence="4" id="KW-1185">Reference proteome</keyword>
<dbReference type="EMBL" id="CP095008">
    <property type="protein sequence ID" value="UOO97135.1"/>
    <property type="molecule type" value="Genomic_DNA"/>
</dbReference>
<gene>
    <name evidence="2" type="ORF">GCM10008985_15550</name>
    <name evidence="3" type="ORF">MUK72_17870</name>
</gene>
<evidence type="ECO:0000313" key="4">
    <source>
        <dbReference type="Proteomes" id="UP000830542"/>
    </source>
</evidence>
<evidence type="ECO:0008006" key="6">
    <source>
        <dbReference type="Google" id="ProtNLM"/>
    </source>
</evidence>
<dbReference type="Proteomes" id="UP000830542">
    <property type="component" value="Plasmid unnamed3"/>
</dbReference>
<organism evidence="2 5">
    <name type="scientific">Halococcus dombrowskii</name>
    <dbReference type="NCBI Taxonomy" id="179637"/>
    <lineage>
        <taxon>Archaea</taxon>
        <taxon>Methanobacteriati</taxon>
        <taxon>Methanobacteriota</taxon>
        <taxon>Stenosarchaea group</taxon>
        <taxon>Halobacteria</taxon>
        <taxon>Halobacteriales</taxon>
        <taxon>Halococcaceae</taxon>
        <taxon>Halococcus</taxon>
    </lineage>
</organism>
<protein>
    <recommendedName>
        <fullName evidence="6">Small CPxCG-related zinc finger protein</fullName>
    </recommendedName>
</protein>
<dbReference type="EMBL" id="BAAADN010000024">
    <property type="protein sequence ID" value="GAA0460037.1"/>
    <property type="molecule type" value="Genomic_DNA"/>
</dbReference>
<dbReference type="Proteomes" id="UP001500962">
    <property type="component" value="Unassembled WGS sequence"/>
</dbReference>